<keyword evidence="2" id="KW-1185">Reference proteome</keyword>
<dbReference type="EMBL" id="VDMD01000001">
    <property type="protein sequence ID" value="TRM70619.1"/>
    <property type="molecule type" value="Genomic_DNA"/>
</dbReference>
<accession>A0A550D0R7</accession>
<sequence length="435" mass="49251">MLWPAAVISRVCTRWREIAIASTALWSFISMEFDASHKHNGQLIHPVWLVTPREVNAYLLLCLRRSGDAPLRVALLGDSSTATEFHQVALQMLCDVAHRWRSLTSTNGMLESVVRMLRHGLPRLENLAVCRSRTNLCRPAMPGYVPRMPQLQSYSGPPWSGFYARVTSTLIRVELSPAEPEHAVELLLNCTNIVQCTLDLEKLDPYSERHQRPLDSLAKGRVMAPALRSLRIKSMRADFICEVLRKIQAPALRELLVMQSNYREGSIVLPVEEFLGASPCQMTRLTLWDVSVSANDLQRIMDMTPHLRRLVVVQIPRHSFEETGINKMRFVMRRMWECQPLLDDNLLHRLIPGAGGRKSILPCLERLDLDGVISGSFTSLADMVDDRRESATPLKAVRLIVREGSELSDDKDAVERLREGLGHGFRMTRHCPAPS</sequence>
<reference evidence="1 2" key="1">
    <citation type="journal article" date="2019" name="New Phytol.">
        <title>Comparative genomics reveals unique wood-decay strategies and fruiting body development in the Schizophyllaceae.</title>
        <authorList>
            <person name="Almasi E."/>
            <person name="Sahu N."/>
            <person name="Krizsan K."/>
            <person name="Balint B."/>
            <person name="Kovacs G.M."/>
            <person name="Kiss B."/>
            <person name="Cseklye J."/>
            <person name="Drula E."/>
            <person name="Henrissat B."/>
            <person name="Nagy I."/>
            <person name="Chovatia M."/>
            <person name="Adam C."/>
            <person name="LaButti K."/>
            <person name="Lipzen A."/>
            <person name="Riley R."/>
            <person name="Grigoriev I.V."/>
            <person name="Nagy L.G."/>
        </authorList>
    </citation>
    <scope>NUCLEOTIDE SEQUENCE [LARGE SCALE GENOMIC DNA]</scope>
    <source>
        <strain evidence="1 2">NL-1724</strain>
    </source>
</reference>
<dbReference type="OrthoDB" id="3071383at2759"/>
<proteinExistence type="predicted"/>
<dbReference type="AlphaFoldDB" id="A0A550D0R7"/>
<evidence type="ECO:0000313" key="1">
    <source>
        <dbReference type="EMBL" id="TRM70619.1"/>
    </source>
</evidence>
<evidence type="ECO:0008006" key="3">
    <source>
        <dbReference type="Google" id="ProtNLM"/>
    </source>
</evidence>
<dbReference type="STRING" id="97359.A0A550D0R7"/>
<comment type="caution">
    <text evidence="1">The sequence shown here is derived from an EMBL/GenBank/DDBJ whole genome shotgun (WGS) entry which is preliminary data.</text>
</comment>
<evidence type="ECO:0000313" key="2">
    <source>
        <dbReference type="Proteomes" id="UP000320762"/>
    </source>
</evidence>
<name>A0A550D0R7_9AGAR</name>
<dbReference type="Proteomes" id="UP000320762">
    <property type="component" value="Unassembled WGS sequence"/>
</dbReference>
<organism evidence="1 2">
    <name type="scientific">Schizophyllum amplum</name>
    <dbReference type="NCBI Taxonomy" id="97359"/>
    <lineage>
        <taxon>Eukaryota</taxon>
        <taxon>Fungi</taxon>
        <taxon>Dikarya</taxon>
        <taxon>Basidiomycota</taxon>
        <taxon>Agaricomycotina</taxon>
        <taxon>Agaricomycetes</taxon>
        <taxon>Agaricomycetidae</taxon>
        <taxon>Agaricales</taxon>
        <taxon>Schizophyllaceae</taxon>
        <taxon>Schizophyllum</taxon>
    </lineage>
</organism>
<protein>
    <recommendedName>
        <fullName evidence="3">F-box domain-containing protein</fullName>
    </recommendedName>
</protein>
<gene>
    <name evidence="1" type="ORF">BD626DRAFT_478040</name>
</gene>